<proteinExistence type="inferred from homology"/>
<dbReference type="InterPro" id="IPR051606">
    <property type="entry name" value="Polyketide_Oxido-like"/>
</dbReference>
<feature type="domain" description="NAD(P)-binding" evidence="3">
    <location>
        <begin position="150"/>
        <end position="258"/>
    </location>
</feature>
<dbReference type="GO" id="GO:0042602">
    <property type="term" value="F:riboflavin reductase (NADPH) activity"/>
    <property type="evidence" value="ECO:0007669"/>
    <property type="project" value="TreeGrafter"/>
</dbReference>
<evidence type="ECO:0000313" key="4">
    <source>
        <dbReference type="EMBL" id="KAK4463895.1"/>
    </source>
</evidence>
<name>A0AAV9HUQ2_9PEZI</name>
<dbReference type="Gene3D" id="3.40.50.720">
    <property type="entry name" value="NAD(P)-binding Rossmann-like Domain"/>
    <property type="match status" value="1"/>
</dbReference>
<gene>
    <name evidence="4" type="ORF">QBC42DRAFT_295531</name>
</gene>
<dbReference type="SUPFAM" id="SSF51735">
    <property type="entry name" value="NAD(P)-binding Rossmann-fold domains"/>
    <property type="match status" value="1"/>
</dbReference>
<protein>
    <recommendedName>
        <fullName evidence="3">NAD(P)-binding domain-containing protein</fullName>
    </recommendedName>
</protein>
<reference evidence="4" key="1">
    <citation type="journal article" date="2023" name="Mol. Phylogenet. Evol.">
        <title>Genome-scale phylogeny and comparative genomics of the fungal order Sordariales.</title>
        <authorList>
            <person name="Hensen N."/>
            <person name="Bonometti L."/>
            <person name="Westerberg I."/>
            <person name="Brannstrom I.O."/>
            <person name="Guillou S."/>
            <person name="Cros-Aarteil S."/>
            <person name="Calhoun S."/>
            <person name="Haridas S."/>
            <person name="Kuo A."/>
            <person name="Mondo S."/>
            <person name="Pangilinan J."/>
            <person name="Riley R."/>
            <person name="LaButti K."/>
            <person name="Andreopoulos B."/>
            <person name="Lipzen A."/>
            <person name="Chen C."/>
            <person name="Yan M."/>
            <person name="Daum C."/>
            <person name="Ng V."/>
            <person name="Clum A."/>
            <person name="Steindorff A."/>
            <person name="Ohm R.A."/>
            <person name="Martin F."/>
            <person name="Silar P."/>
            <person name="Natvig D.O."/>
            <person name="Lalanne C."/>
            <person name="Gautier V."/>
            <person name="Ament-Velasquez S.L."/>
            <person name="Kruys A."/>
            <person name="Hutchinson M.I."/>
            <person name="Powell A.J."/>
            <person name="Barry K."/>
            <person name="Miller A.N."/>
            <person name="Grigoriev I.V."/>
            <person name="Debuchy R."/>
            <person name="Gladieux P."/>
            <person name="Hiltunen Thoren M."/>
            <person name="Johannesson H."/>
        </authorList>
    </citation>
    <scope>NUCLEOTIDE SEQUENCE</scope>
    <source>
        <strain evidence="4">PSN324</strain>
    </source>
</reference>
<evidence type="ECO:0000256" key="2">
    <source>
        <dbReference type="SAM" id="MobiDB-lite"/>
    </source>
</evidence>
<dbReference type="Proteomes" id="UP001321749">
    <property type="component" value="Unassembled WGS sequence"/>
</dbReference>
<organism evidence="4 5">
    <name type="scientific">Cladorrhinum samala</name>
    <dbReference type="NCBI Taxonomy" id="585594"/>
    <lineage>
        <taxon>Eukaryota</taxon>
        <taxon>Fungi</taxon>
        <taxon>Dikarya</taxon>
        <taxon>Ascomycota</taxon>
        <taxon>Pezizomycotina</taxon>
        <taxon>Sordariomycetes</taxon>
        <taxon>Sordariomycetidae</taxon>
        <taxon>Sordariales</taxon>
        <taxon>Podosporaceae</taxon>
        <taxon>Cladorrhinum</taxon>
    </lineage>
</organism>
<comment type="caution">
    <text evidence="4">The sequence shown here is derived from an EMBL/GenBank/DDBJ whole genome shotgun (WGS) entry which is preliminary data.</text>
</comment>
<dbReference type="PANTHER" id="PTHR43355">
    <property type="entry name" value="FLAVIN REDUCTASE (NADPH)"/>
    <property type="match status" value="1"/>
</dbReference>
<comment type="similarity">
    <text evidence="1">Belongs to the avfA family.</text>
</comment>
<dbReference type="PANTHER" id="PTHR43355:SF2">
    <property type="entry name" value="FLAVIN REDUCTASE (NADPH)"/>
    <property type="match status" value="1"/>
</dbReference>
<dbReference type="InterPro" id="IPR016040">
    <property type="entry name" value="NAD(P)-bd_dom"/>
</dbReference>
<dbReference type="Pfam" id="PF13460">
    <property type="entry name" value="NAD_binding_10"/>
    <property type="match status" value="1"/>
</dbReference>
<dbReference type="AlphaFoldDB" id="A0AAV9HUQ2"/>
<evidence type="ECO:0000313" key="5">
    <source>
        <dbReference type="Proteomes" id="UP001321749"/>
    </source>
</evidence>
<keyword evidence="5" id="KW-1185">Reference proteome</keyword>
<reference evidence="4" key="2">
    <citation type="submission" date="2023-06" db="EMBL/GenBank/DDBJ databases">
        <authorList>
            <consortium name="Lawrence Berkeley National Laboratory"/>
            <person name="Mondo S.J."/>
            <person name="Hensen N."/>
            <person name="Bonometti L."/>
            <person name="Westerberg I."/>
            <person name="Brannstrom I.O."/>
            <person name="Guillou S."/>
            <person name="Cros-Aarteil S."/>
            <person name="Calhoun S."/>
            <person name="Haridas S."/>
            <person name="Kuo A."/>
            <person name="Pangilinan J."/>
            <person name="Riley R."/>
            <person name="Labutti K."/>
            <person name="Andreopoulos B."/>
            <person name="Lipzen A."/>
            <person name="Chen C."/>
            <person name="Yanf M."/>
            <person name="Daum C."/>
            <person name="Ng V."/>
            <person name="Clum A."/>
            <person name="Steindorff A."/>
            <person name="Ohm R."/>
            <person name="Martin F."/>
            <person name="Silar P."/>
            <person name="Natvig D."/>
            <person name="Lalanne C."/>
            <person name="Gautier V."/>
            <person name="Ament-Velasquez S.L."/>
            <person name="Kruys A."/>
            <person name="Hutchinson M.I."/>
            <person name="Powell A.J."/>
            <person name="Barry K."/>
            <person name="Miller A.N."/>
            <person name="Grigoriev I.V."/>
            <person name="Debuchy R."/>
            <person name="Gladieux P."/>
            <person name="Thoren M.H."/>
            <person name="Johannesson H."/>
        </authorList>
    </citation>
    <scope>NUCLEOTIDE SEQUENCE</scope>
    <source>
        <strain evidence="4">PSN324</strain>
    </source>
</reference>
<dbReference type="EMBL" id="MU864954">
    <property type="protein sequence ID" value="KAK4463895.1"/>
    <property type="molecule type" value="Genomic_DNA"/>
</dbReference>
<dbReference type="InterPro" id="IPR036291">
    <property type="entry name" value="NAD(P)-bd_dom_sf"/>
</dbReference>
<dbReference type="GO" id="GO:0004074">
    <property type="term" value="F:biliverdin reductase [NAD(P)H] activity"/>
    <property type="evidence" value="ECO:0007669"/>
    <property type="project" value="TreeGrafter"/>
</dbReference>
<accession>A0AAV9HUQ2</accession>
<feature type="region of interest" description="Disordered" evidence="2">
    <location>
        <begin position="129"/>
        <end position="151"/>
    </location>
</feature>
<feature type="compositionally biased region" description="Polar residues" evidence="2">
    <location>
        <begin position="129"/>
        <end position="143"/>
    </location>
</feature>
<evidence type="ECO:0000259" key="3">
    <source>
        <dbReference type="Pfam" id="PF13460"/>
    </source>
</evidence>
<evidence type="ECO:0000256" key="1">
    <source>
        <dbReference type="ARBA" id="ARBA00038376"/>
    </source>
</evidence>
<sequence>MSTTKTILFLGATGGVAFSALQRSLKAGYTCIALCRNPAGLSSKFPDPDTPRPNLHIVHGNAHSVPDLIRCLTLTLTLTDTSTVSPVTHIFSSIGSWPSLTSPFTIADPKVCETGMAALLSAISSVRKSSSESPGSAAATTRTGPPRWSPRIIATSSTGLSSVQRDIPVVYVPLYHVLLRQAHKDKKNMEDLLIGSGEADWTIVRASLYVDSKPGEDGKKTRVVRAGKEDPVAKVVERKEVGYTISREDVGRWMFEELVERDGGEWQRRVASITY</sequence>